<evidence type="ECO:0000256" key="5">
    <source>
        <dbReference type="SAM" id="Phobius"/>
    </source>
</evidence>
<dbReference type="PROSITE" id="PS51753">
    <property type="entry name" value="HBM"/>
    <property type="match status" value="1"/>
</dbReference>
<dbReference type="SMART" id="SM00304">
    <property type="entry name" value="HAMP"/>
    <property type="match status" value="1"/>
</dbReference>
<comment type="similarity">
    <text evidence="4">Belongs to the methyl-accepting chemotaxis (MCP) protein family.</text>
</comment>
<dbReference type="Pfam" id="PF00672">
    <property type="entry name" value="HAMP"/>
    <property type="match status" value="1"/>
</dbReference>
<protein>
    <submittedName>
        <fullName evidence="10">Methyl-accepting chemotaxis protein</fullName>
    </submittedName>
</protein>
<feature type="domain" description="T-SNARE coiled-coil homology" evidence="7">
    <location>
        <begin position="569"/>
        <end position="631"/>
    </location>
</feature>
<dbReference type="PANTHER" id="PTHR32089:SF112">
    <property type="entry name" value="LYSOZYME-LIKE PROTEIN-RELATED"/>
    <property type="match status" value="1"/>
</dbReference>
<evidence type="ECO:0000259" key="6">
    <source>
        <dbReference type="PROSITE" id="PS50111"/>
    </source>
</evidence>
<sequence length="673" mass="71213">MRILALMGRFRIGTRIYAGFVIVLGLMAVLAYTGYSSLQGASERSHAYARITDQTAEVLSVAARLSDMQQAVLRFVLDGDTDDLSQARKIGADLTEQAQALTASMLDPARKERSAEISKHISDYVANIERVGAARARRDEQIEKRLNVVDKTAADNLNRIIDSAMGEADFEPAAHAYFVLDKLMQARLSAQRYLHDQNPKTAESARSKLNAFAQAAEEGIYALQDPARVVLMEEAATLAVEYAEAFRNVVEASSTYSVLVNGAMFQAESEAAQLAQALSQEMTSEREKIERDTLEANASAMMMNLGIAVVAAALGVIFAWLIKTGITRPVIGMTETMTRLAAGDTSVSIPAQDNRDEIGTMAKAVGVFKDNAVARERLEAEQAQERNAREERARRVEAMIGSFDREVATALEAVGGAAGTMQATSQAMSATAEETSRQATAVAAASEQASANVQTVAAAAEELAASIREISRQMSEAHTVTTDATGQAEGTRASVRGLAEAAQRIGDVVDLINSIAAQTNLLALNATIEAARAGDAGKGFAVVAGEVKALAGQTARATDEISSQINTVRTEIRGTVQAMEGIVATIGRINAIAASVAAAIEQQDAATREIARNVDQASVGTQEVSSTIAGVTRAAHDTGAASGEVLQSAGQLSRQAEGIRRSVDTFLQSVRAA</sequence>
<comment type="subcellular location">
    <subcellularLocation>
        <location evidence="1">Cell inner membrane</location>
        <topology evidence="1">Multi-pass membrane protein</topology>
    </subcellularLocation>
</comment>
<dbReference type="Gene3D" id="6.10.340.10">
    <property type="match status" value="1"/>
</dbReference>
<dbReference type="InterPro" id="IPR032255">
    <property type="entry name" value="HBM"/>
</dbReference>
<dbReference type="PROSITE" id="PS50885">
    <property type="entry name" value="HAMP"/>
    <property type="match status" value="1"/>
</dbReference>
<feature type="domain" description="HBM" evidence="9">
    <location>
        <begin position="50"/>
        <end position="290"/>
    </location>
</feature>
<dbReference type="CDD" id="cd06225">
    <property type="entry name" value="HAMP"/>
    <property type="match status" value="1"/>
</dbReference>
<name>A0A380T8F9_9ZZZZ</name>
<dbReference type="AlphaFoldDB" id="A0A380T8F9"/>
<feature type="domain" description="Methyl-accepting transducer" evidence="6">
    <location>
        <begin position="417"/>
        <end position="639"/>
    </location>
</feature>
<dbReference type="InterPro" id="IPR003660">
    <property type="entry name" value="HAMP_dom"/>
</dbReference>
<evidence type="ECO:0000259" key="7">
    <source>
        <dbReference type="PROSITE" id="PS50192"/>
    </source>
</evidence>
<evidence type="ECO:0000256" key="2">
    <source>
        <dbReference type="ARBA" id="ARBA00022519"/>
    </source>
</evidence>
<feature type="transmembrane region" description="Helical" evidence="5">
    <location>
        <begin position="12"/>
        <end position="35"/>
    </location>
</feature>
<dbReference type="InterPro" id="IPR000727">
    <property type="entry name" value="T_SNARE_dom"/>
</dbReference>
<dbReference type="GO" id="GO:0005886">
    <property type="term" value="C:plasma membrane"/>
    <property type="evidence" value="ECO:0007669"/>
    <property type="project" value="UniProtKB-SubCell"/>
</dbReference>
<dbReference type="SMART" id="SM01358">
    <property type="entry name" value="HBM"/>
    <property type="match status" value="1"/>
</dbReference>
<evidence type="ECO:0000256" key="4">
    <source>
        <dbReference type="ARBA" id="ARBA00029447"/>
    </source>
</evidence>
<keyword evidence="5" id="KW-0472">Membrane</keyword>
<keyword evidence="2" id="KW-0997">Cell inner membrane</keyword>
<dbReference type="SMART" id="SM00283">
    <property type="entry name" value="MA"/>
    <property type="match status" value="1"/>
</dbReference>
<keyword evidence="3" id="KW-0807">Transducer</keyword>
<dbReference type="EMBL" id="UIDG01000027">
    <property type="protein sequence ID" value="SUS04203.1"/>
    <property type="molecule type" value="Genomic_DNA"/>
</dbReference>
<evidence type="ECO:0000256" key="3">
    <source>
        <dbReference type="ARBA" id="ARBA00023224"/>
    </source>
</evidence>
<dbReference type="InterPro" id="IPR004089">
    <property type="entry name" value="MCPsignal_dom"/>
</dbReference>
<keyword evidence="2" id="KW-1003">Cell membrane</keyword>
<feature type="domain" description="HAMP" evidence="8">
    <location>
        <begin position="324"/>
        <end position="377"/>
    </location>
</feature>
<dbReference type="PANTHER" id="PTHR32089">
    <property type="entry name" value="METHYL-ACCEPTING CHEMOTAXIS PROTEIN MCPB"/>
    <property type="match status" value="1"/>
</dbReference>
<evidence type="ECO:0000259" key="8">
    <source>
        <dbReference type="PROSITE" id="PS50885"/>
    </source>
</evidence>
<dbReference type="SUPFAM" id="SSF58104">
    <property type="entry name" value="Methyl-accepting chemotaxis protein (MCP) signaling domain"/>
    <property type="match status" value="1"/>
</dbReference>
<keyword evidence="5" id="KW-0812">Transmembrane</keyword>
<feature type="transmembrane region" description="Helical" evidence="5">
    <location>
        <begin position="301"/>
        <end position="322"/>
    </location>
</feature>
<evidence type="ECO:0000259" key="9">
    <source>
        <dbReference type="PROSITE" id="PS51753"/>
    </source>
</evidence>
<evidence type="ECO:0000256" key="1">
    <source>
        <dbReference type="ARBA" id="ARBA00004429"/>
    </source>
</evidence>
<proteinExistence type="inferred from homology"/>
<dbReference type="PROSITE" id="PS50192">
    <property type="entry name" value="T_SNARE"/>
    <property type="match status" value="1"/>
</dbReference>
<keyword evidence="5" id="KW-1133">Transmembrane helix</keyword>
<accession>A0A380T8F9</accession>
<gene>
    <name evidence="10" type="ORF">DF3PB_1220002</name>
</gene>
<dbReference type="Gene3D" id="1.10.287.950">
    <property type="entry name" value="Methyl-accepting chemotaxis protein"/>
    <property type="match status" value="1"/>
</dbReference>
<dbReference type="GO" id="GO:0007165">
    <property type="term" value="P:signal transduction"/>
    <property type="evidence" value="ECO:0007669"/>
    <property type="project" value="UniProtKB-KW"/>
</dbReference>
<reference evidence="10" key="1">
    <citation type="submission" date="2018-07" db="EMBL/GenBank/DDBJ databases">
        <authorList>
            <person name="Quirk P.G."/>
            <person name="Krulwich T.A."/>
        </authorList>
    </citation>
    <scope>NUCLEOTIDE SEQUENCE</scope>
</reference>
<dbReference type="Pfam" id="PF00015">
    <property type="entry name" value="MCPsignal"/>
    <property type="match status" value="1"/>
</dbReference>
<dbReference type="PROSITE" id="PS50111">
    <property type="entry name" value="CHEMOTAXIS_TRANSDUC_2"/>
    <property type="match status" value="1"/>
</dbReference>
<organism evidence="10">
    <name type="scientific">metagenome</name>
    <dbReference type="NCBI Taxonomy" id="256318"/>
    <lineage>
        <taxon>unclassified sequences</taxon>
        <taxon>metagenomes</taxon>
    </lineage>
</organism>
<evidence type="ECO:0000313" key="10">
    <source>
        <dbReference type="EMBL" id="SUS04203.1"/>
    </source>
</evidence>